<dbReference type="OrthoDB" id="495620at2"/>
<keyword evidence="3" id="KW-1185">Reference proteome</keyword>
<protein>
    <submittedName>
        <fullName evidence="2">3-oxoadipate enol-lactonase 2</fullName>
        <ecNumber evidence="2">3.1.1.24</ecNumber>
    </submittedName>
</protein>
<evidence type="ECO:0000313" key="2">
    <source>
        <dbReference type="EMBL" id="SUD47819.1"/>
    </source>
</evidence>
<dbReference type="InterPro" id="IPR029058">
    <property type="entry name" value="AB_hydrolase_fold"/>
</dbReference>
<dbReference type="InterPro" id="IPR050266">
    <property type="entry name" value="AB_hydrolase_sf"/>
</dbReference>
<dbReference type="PANTHER" id="PTHR43798">
    <property type="entry name" value="MONOACYLGLYCEROL LIPASE"/>
    <property type="match status" value="1"/>
</dbReference>
<feature type="domain" description="AB hydrolase-1" evidence="1">
    <location>
        <begin position="25"/>
        <end position="258"/>
    </location>
</feature>
<dbReference type="Gene3D" id="1.10.210.20">
    <property type="match status" value="1"/>
</dbReference>
<dbReference type="GO" id="GO:0047570">
    <property type="term" value="F:3-oxoadipate enol-lactonase activity"/>
    <property type="evidence" value="ECO:0007669"/>
    <property type="project" value="UniProtKB-EC"/>
</dbReference>
<name>A0A379JGQ0_9NOCA</name>
<dbReference type="EMBL" id="UGRY01000003">
    <property type="protein sequence ID" value="SUD47819.1"/>
    <property type="molecule type" value="Genomic_DNA"/>
</dbReference>
<dbReference type="EC" id="3.1.1.24" evidence="2"/>
<gene>
    <name evidence="2" type="primary">catD_4</name>
    <name evidence="2" type="ORF">NCTC1934_05143</name>
</gene>
<proteinExistence type="predicted"/>
<organism evidence="2 3">
    <name type="scientific">Nocardia otitidiscaviarum</name>
    <dbReference type="NCBI Taxonomy" id="1823"/>
    <lineage>
        <taxon>Bacteria</taxon>
        <taxon>Bacillati</taxon>
        <taxon>Actinomycetota</taxon>
        <taxon>Actinomycetes</taxon>
        <taxon>Mycobacteriales</taxon>
        <taxon>Nocardiaceae</taxon>
        <taxon>Nocardia</taxon>
    </lineage>
</organism>
<dbReference type="AlphaFoldDB" id="A0A379JGQ0"/>
<dbReference type="InterPro" id="IPR000073">
    <property type="entry name" value="AB_hydrolase_1"/>
</dbReference>
<evidence type="ECO:0000259" key="1">
    <source>
        <dbReference type="Pfam" id="PF12697"/>
    </source>
</evidence>
<sequence length="270" mass="30154">MITTMTVDGVQIAFDDQGHEPGPALVLLNGWGHDHRAFDGMVPYLRERHRVIRVCWRGHGPDRTPVGDFGVEEMTSDTIGLLDALEVESFVPVSHAHGGWVALDMAERLGSERVPAALLLDLIMTPAPPEFLAALRGIQDPAQWKAGRDALVRSWLADTTNQAVLDHVRYQSGGHGFDMWARAGRVIENAYATWSSPMGRMERLTDPRPIRHVFSHPKSAAYDTLHEEFRGRHPWFSYTRLDGETHFPGIELPEQVAAQVFDLVATIPAR</sequence>
<dbReference type="GO" id="GO:0016020">
    <property type="term" value="C:membrane"/>
    <property type="evidence" value="ECO:0007669"/>
    <property type="project" value="TreeGrafter"/>
</dbReference>
<accession>A0A379JGQ0</accession>
<dbReference type="PANTHER" id="PTHR43798:SF33">
    <property type="entry name" value="HYDROLASE, PUTATIVE (AFU_ORTHOLOGUE AFUA_2G14860)-RELATED"/>
    <property type="match status" value="1"/>
</dbReference>
<evidence type="ECO:0000313" key="3">
    <source>
        <dbReference type="Proteomes" id="UP000255467"/>
    </source>
</evidence>
<reference evidence="2 3" key="1">
    <citation type="submission" date="2018-06" db="EMBL/GenBank/DDBJ databases">
        <authorList>
            <consortium name="Pathogen Informatics"/>
            <person name="Doyle S."/>
        </authorList>
    </citation>
    <scope>NUCLEOTIDE SEQUENCE [LARGE SCALE GENOMIC DNA]</scope>
    <source>
        <strain evidence="2 3">NCTC1934</strain>
    </source>
</reference>
<dbReference type="Proteomes" id="UP000255467">
    <property type="component" value="Unassembled WGS sequence"/>
</dbReference>
<dbReference type="Gene3D" id="3.40.50.1820">
    <property type="entry name" value="alpha/beta hydrolase"/>
    <property type="match status" value="1"/>
</dbReference>
<keyword evidence="2" id="KW-0378">Hydrolase</keyword>
<dbReference type="SUPFAM" id="SSF53474">
    <property type="entry name" value="alpha/beta-Hydrolases"/>
    <property type="match status" value="1"/>
</dbReference>
<dbReference type="Pfam" id="PF12697">
    <property type="entry name" value="Abhydrolase_6"/>
    <property type="match status" value="1"/>
</dbReference>